<dbReference type="RefSeq" id="WP_283753049.1">
    <property type="nucleotide sequence ID" value="NZ_JAQOSP010000052.1"/>
</dbReference>
<dbReference type="InterPro" id="IPR020579">
    <property type="entry name" value="Exonuc_VII_lsu_C"/>
</dbReference>
<dbReference type="HAMAP" id="MF_00378">
    <property type="entry name" value="Exonuc_7_L"/>
    <property type="match status" value="1"/>
</dbReference>
<comment type="catalytic activity">
    <reaction evidence="5 6">
        <text>Exonucleolytic cleavage in either 5'- to 3'- or 3'- to 5'-direction to yield nucleoside 5'-phosphates.</text>
        <dbReference type="EC" id="3.1.11.6"/>
    </reaction>
</comment>
<keyword evidence="2 5" id="KW-0540">Nuclease</keyword>
<keyword evidence="10" id="KW-1185">Reference proteome</keyword>
<dbReference type="Proteomes" id="UP001235303">
    <property type="component" value="Unassembled WGS sequence"/>
</dbReference>
<keyword evidence="1 5" id="KW-0963">Cytoplasm</keyword>
<comment type="caution">
    <text evidence="9">The sequence shown here is derived from an EMBL/GenBank/DDBJ whole genome shotgun (WGS) entry which is preliminary data.</text>
</comment>
<accession>A0ABT7AQV5</accession>
<evidence type="ECO:0000256" key="2">
    <source>
        <dbReference type="ARBA" id="ARBA00022722"/>
    </source>
</evidence>
<dbReference type="GO" id="GO:0008855">
    <property type="term" value="F:exodeoxyribonuclease VII activity"/>
    <property type="evidence" value="ECO:0007669"/>
    <property type="project" value="UniProtKB-EC"/>
</dbReference>
<evidence type="ECO:0000256" key="4">
    <source>
        <dbReference type="ARBA" id="ARBA00022839"/>
    </source>
</evidence>
<evidence type="ECO:0000259" key="8">
    <source>
        <dbReference type="Pfam" id="PF13742"/>
    </source>
</evidence>
<evidence type="ECO:0000313" key="10">
    <source>
        <dbReference type="Proteomes" id="UP001235303"/>
    </source>
</evidence>
<keyword evidence="4 5" id="KW-0269">Exonuclease</keyword>
<comment type="function">
    <text evidence="5">Bidirectionally degrades single-stranded DNA into large acid-insoluble oligonucleotides, which are then degraded further into small acid-soluble oligonucleotides.</text>
</comment>
<reference evidence="9 10" key="1">
    <citation type="submission" date="2023-01" db="EMBL/GenBank/DDBJ databases">
        <title>Novel diversity within Roseofilum (Cyanobacteria; Desertifilaceae) from marine benthic mats with descriptions of four novel species.</title>
        <authorList>
            <person name="Wang Y."/>
            <person name="Berthold D.E."/>
            <person name="Hu J."/>
            <person name="Lefler F.W."/>
            <person name="Laughinghouse H.D. IV."/>
        </authorList>
    </citation>
    <scope>NUCLEOTIDE SEQUENCE [LARGE SCALE GENOMIC DNA]</scope>
    <source>
        <strain evidence="9 10">BLCC-M154</strain>
    </source>
</reference>
<gene>
    <name evidence="5 9" type="primary">xseA</name>
    <name evidence="9" type="ORF">PMG71_07615</name>
</gene>
<evidence type="ECO:0000313" key="9">
    <source>
        <dbReference type="EMBL" id="MDJ1169289.1"/>
    </source>
</evidence>
<keyword evidence="3 5" id="KW-0378">Hydrolase</keyword>
<protein>
    <recommendedName>
        <fullName evidence="5">Exodeoxyribonuclease 7 large subunit</fullName>
        <ecNumber evidence="5">3.1.11.6</ecNumber>
    </recommendedName>
    <alternativeName>
        <fullName evidence="5">Exodeoxyribonuclease VII large subunit</fullName>
        <shortName evidence="5">Exonuclease VII large subunit</shortName>
    </alternativeName>
</protein>
<organism evidence="9 10">
    <name type="scientific">Roseofilum acuticapitatum BLCC-M154</name>
    <dbReference type="NCBI Taxonomy" id="3022444"/>
    <lineage>
        <taxon>Bacteria</taxon>
        <taxon>Bacillati</taxon>
        <taxon>Cyanobacteriota</taxon>
        <taxon>Cyanophyceae</taxon>
        <taxon>Desertifilales</taxon>
        <taxon>Desertifilaceae</taxon>
        <taxon>Roseofilum</taxon>
        <taxon>Roseofilum acuticapitatum</taxon>
    </lineage>
</organism>
<dbReference type="CDD" id="cd04489">
    <property type="entry name" value="ExoVII_LU_OBF"/>
    <property type="match status" value="1"/>
</dbReference>
<dbReference type="PANTHER" id="PTHR30008">
    <property type="entry name" value="EXODEOXYRIBONUCLEASE 7 LARGE SUBUNIT"/>
    <property type="match status" value="1"/>
</dbReference>
<sequence>MSFPLPNLLVPERALSVSEFTRYLQMRLEGDEQLQQIWITGEVSSASQYNSGLFFTLQDPEAKASLNCVVWNSALSRLMTQPTAGAKIVVLGTLRIYPPRGQYQLMVNQVLPGGEGLQALRYRQLRDRLAEEGYFDSDRKQPIPSHPQIVAVITSPQAAAWGDIQRTLKRRYPGLHVLFSPALVQGEQSPNSIIKAIQRVETDGRAEVMIIARGGGATEDLAAFNDERVVKAIANCSIPIISGIGHQRDESLADLAADLHVHTPTAAADRAVPELSTLENEHQERTLTLIDVTQNSFNQHQHQLNLLQNRLRRLQPDRQIAREEQTLDWKRRQLIQLTLQTLQQQTQKCDYLRQKLATLDPHNVLKRGYALVRSENGEIIRSVSSLKSEQELSIELGEGKVKVKIIETLGQGSSLGT</sequence>
<evidence type="ECO:0000256" key="5">
    <source>
        <dbReference type="HAMAP-Rule" id="MF_00378"/>
    </source>
</evidence>
<comment type="similarity">
    <text evidence="5 6">Belongs to the XseA family.</text>
</comment>
<evidence type="ECO:0000256" key="3">
    <source>
        <dbReference type="ARBA" id="ARBA00022801"/>
    </source>
</evidence>
<evidence type="ECO:0000256" key="6">
    <source>
        <dbReference type="RuleBase" id="RU004355"/>
    </source>
</evidence>
<evidence type="ECO:0000256" key="1">
    <source>
        <dbReference type="ARBA" id="ARBA00022490"/>
    </source>
</evidence>
<dbReference type="EMBL" id="JAQOSP010000052">
    <property type="protein sequence ID" value="MDJ1169289.1"/>
    <property type="molecule type" value="Genomic_DNA"/>
</dbReference>
<comment type="subunit">
    <text evidence="5">Heterooligomer composed of large and small subunits.</text>
</comment>
<dbReference type="InterPro" id="IPR025824">
    <property type="entry name" value="OB-fold_nuc-bd_dom"/>
</dbReference>
<dbReference type="NCBIfam" id="TIGR00237">
    <property type="entry name" value="xseA"/>
    <property type="match status" value="1"/>
</dbReference>
<dbReference type="Pfam" id="PF02601">
    <property type="entry name" value="Exonuc_VII_L"/>
    <property type="match status" value="1"/>
</dbReference>
<name>A0ABT7AQV5_9CYAN</name>
<feature type="domain" description="Exonuclease VII large subunit C-terminal" evidence="7">
    <location>
        <begin position="134"/>
        <end position="334"/>
    </location>
</feature>
<proteinExistence type="inferred from homology"/>
<dbReference type="EC" id="3.1.11.6" evidence="5"/>
<evidence type="ECO:0000259" key="7">
    <source>
        <dbReference type="Pfam" id="PF02601"/>
    </source>
</evidence>
<dbReference type="PANTHER" id="PTHR30008:SF0">
    <property type="entry name" value="EXODEOXYRIBONUCLEASE 7 LARGE SUBUNIT"/>
    <property type="match status" value="1"/>
</dbReference>
<dbReference type="InterPro" id="IPR003753">
    <property type="entry name" value="Exonuc_VII_L"/>
</dbReference>
<dbReference type="Pfam" id="PF13742">
    <property type="entry name" value="tRNA_anti_2"/>
    <property type="match status" value="1"/>
</dbReference>
<feature type="domain" description="OB-fold nucleic acid binding" evidence="8">
    <location>
        <begin position="15"/>
        <end position="110"/>
    </location>
</feature>
<comment type="subcellular location">
    <subcellularLocation>
        <location evidence="5 6">Cytoplasm</location>
    </subcellularLocation>
</comment>